<reference evidence="2" key="1">
    <citation type="submission" date="2016-10" db="EMBL/GenBank/DDBJ databases">
        <authorList>
            <person name="Varghese N."/>
            <person name="Submissions S."/>
        </authorList>
    </citation>
    <scope>NUCLEOTIDE SEQUENCE [LARGE SCALE GENOMIC DNA]</scope>
    <source>
        <strain evidence="2">DSM 43163</strain>
    </source>
</reference>
<sequence>MIRDGYLVRWRGREYEAGPGADGEIRLYTTEPADGFEEIRPGRHRRVVPPDEVEGIRYVRTVCTWRGEPFIVVGEHDNWLRVEYAGGRAQVAERLQLDRIDHGVWQAWASRAEVEDLREEYL</sequence>
<evidence type="ECO:0000313" key="1">
    <source>
        <dbReference type="EMBL" id="SEG56695.1"/>
    </source>
</evidence>
<dbReference type="RefSeq" id="WP_103938818.1">
    <property type="nucleotide sequence ID" value="NZ_FNVO01000006.1"/>
</dbReference>
<proteinExistence type="predicted"/>
<gene>
    <name evidence="1" type="ORF">SAMN04489712_106330</name>
</gene>
<name>A0A1H6B8F6_9ACTN</name>
<dbReference type="OrthoDB" id="4640847at2"/>
<dbReference type="EMBL" id="FNVO01000006">
    <property type="protein sequence ID" value="SEG56695.1"/>
    <property type="molecule type" value="Genomic_DNA"/>
</dbReference>
<evidence type="ECO:0000313" key="2">
    <source>
        <dbReference type="Proteomes" id="UP000236723"/>
    </source>
</evidence>
<organism evidence="1 2">
    <name type="scientific">Thermomonospora echinospora</name>
    <dbReference type="NCBI Taxonomy" id="1992"/>
    <lineage>
        <taxon>Bacteria</taxon>
        <taxon>Bacillati</taxon>
        <taxon>Actinomycetota</taxon>
        <taxon>Actinomycetes</taxon>
        <taxon>Streptosporangiales</taxon>
        <taxon>Thermomonosporaceae</taxon>
        <taxon>Thermomonospora</taxon>
    </lineage>
</organism>
<dbReference type="AlphaFoldDB" id="A0A1H6B8F6"/>
<dbReference type="Proteomes" id="UP000236723">
    <property type="component" value="Unassembled WGS sequence"/>
</dbReference>
<accession>A0A1H6B8F6</accession>
<keyword evidence="2" id="KW-1185">Reference proteome</keyword>
<protein>
    <submittedName>
        <fullName evidence="1">Uncharacterized protein</fullName>
    </submittedName>
</protein>